<dbReference type="InterPro" id="IPR009051">
    <property type="entry name" value="Helical_ferredxn"/>
</dbReference>
<dbReference type="PRINTS" id="PR00368">
    <property type="entry name" value="FADPNR"/>
</dbReference>
<gene>
    <name evidence="3" type="ORF">Gferi_10545</name>
</gene>
<dbReference type="Proteomes" id="UP000095743">
    <property type="component" value="Chromosome"/>
</dbReference>
<dbReference type="KEGG" id="gfe:Gferi_10545"/>
<feature type="domain" description="Dihydroprymidine dehydrogenase" evidence="2">
    <location>
        <begin position="3"/>
        <end position="97"/>
    </location>
</feature>
<dbReference type="PANTHER" id="PTHR42783:SF3">
    <property type="entry name" value="GLUTAMATE SYNTHASE [NADPH] SMALL CHAIN-RELATED"/>
    <property type="match status" value="1"/>
</dbReference>
<dbReference type="GO" id="GO:0051536">
    <property type="term" value="F:iron-sulfur cluster binding"/>
    <property type="evidence" value="ECO:0007669"/>
    <property type="project" value="InterPro"/>
</dbReference>
<protein>
    <submittedName>
        <fullName evidence="3">Dihydropyrimidine dehydrogenase</fullName>
    </submittedName>
</protein>
<dbReference type="Gene3D" id="1.10.1060.10">
    <property type="entry name" value="Alpha-helical ferredoxin"/>
    <property type="match status" value="1"/>
</dbReference>
<evidence type="ECO:0000313" key="4">
    <source>
        <dbReference type="Proteomes" id="UP000095743"/>
    </source>
</evidence>
<dbReference type="PRINTS" id="PR00469">
    <property type="entry name" value="PNDRDTASEII"/>
</dbReference>
<dbReference type="Pfam" id="PF14691">
    <property type="entry name" value="Fer4_20"/>
    <property type="match status" value="1"/>
</dbReference>
<reference evidence="3 4" key="1">
    <citation type="submission" date="2016-09" db="EMBL/GenBank/DDBJ databases">
        <title>Genomic analysis reveals versatility of anaerobic energy metabolism of Geosporobacter ferrireducens IRF9 of phylum Firmicutes.</title>
        <authorList>
            <person name="Kim S.-J."/>
        </authorList>
    </citation>
    <scope>NUCLEOTIDE SEQUENCE [LARGE SCALE GENOMIC DNA]</scope>
    <source>
        <strain evidence="3 4">IRF9</strain>
    </source>
</reference>
<organism evidence="3 4">
    <name type="scientific">Geosporobacter ferrireducens</name>
    <dbReference type="NCBI Taxonomy" id="1424294"/>
    <lineage>
        <taxon>Bacteria</taxon>
        <taxon>Bacillati</taxon>
        <taxon>Bacillota</taxon>
        <taxon>Clostridia</taxon>
        <taxon>Peptostreptococcales</taxon>
        <taxon>Thermotaleaceae</taxon>
        <taxon>Geosporobacter</taxon>
    </lineage>
</organism>
<evidence type="ECO:0000259" key="2">
    <source>
        <dbReference type="Pfam" id="PF14691"/>
    </source>
</evidence>
<dbReference type="SUPFAM" id="SSF46548">
    <property type="entry name" value="alpha-helical ferredoxin"/>
    <property type="match status" value="1"/>
</dbReference>
<proteinExistence type="predicted"/>
<dbReference type="InterPro" id="IPR023753">
    <property type="entry name" value="FAD/NAD-binding_dom"/>
</dbReference>
<accession>A0A1D8GGF1</accession>
<name>A0A1D8GGF1_9FIRM</name>
<dbReference type="OrthoDB" id="9803192at2"/>
<dbReference type="InterPro" id="IPR028261">
    <property type="entry name" value="DPD_II"/>
</dbReference>
<dbReference type="EMBL" id="CP017269">
    <property type="protein sequence ID" value="AOT69985.1"/>
    <property type="molecule type" value="Genomic_DNA"/>
</dbReference>
<dbReference type="AlphaFoldDB" id="A0A1D8GGF1"/>
<dbReference type="GO" id="GO:0016491">
    <property type="term" value="F:oxidoreductase activity"/>
    <property type="evidence" value="ECO:0007669"/>
    <property type="project" value="InterPro"/>
</dbReference>
<dbReference type="Pfam" id="PF07992">
    <property type="entry name" value="Pyr_redox_2"/>
    <property type="match status" value="1"/>
</dbReference>
<sequence>MSHDIIKEARRCYQCKSPKCRNACPIATDIPGFIHDFLEGSIEEAGKKIFENNPLSIICSMVCPHENQCEGNCIRGIKEDPVRISSIENYISSYFLNRTSPEEIQLNKGRIAVIGSGPAGLTAAFYLVSKGYKITLFEAQDRIGGFLRYGIPEFRLSKSILDQIAARLVGLGVKIRPNTLIGPVITIDTLFDDGYDAVFIGTGVWRPNVLRIKGESLGHVHYAIDYLRSPQAYQLGNRVCVIGGGNSAMDVARTALRSGARDVQILYRRDRESMPARDTEVELARIDGVKFQFFTSPVEILDDGIRCVKNQLTEEGLLEIIPDSEFILPADSVIIAASQGPRKNIVSTTEGIEINDRGLLITDITGMTTREGVFASGDVVTGAKNVVEAVKMARDVAMTISDYVEKKRSKIDE</sequence>
<evidence type="ECO:0000313" key="3">
    <source>
        <dbReference type="EMBL" id="AOT69985.1"/>
    </source>
</evidence>
<dbReference type="PANTHER" id="PTHR42783">
    <property type="entry name" value="GLUTAMATE SYNTHASE [NADPH] SMALL CHAIN"/>
    <property type="match status" value="1"/>
</dbReference>
<feature type="domain" description="FAD/NAD(P)-binding" evidence="1">
    <location>
        <begin position="110"/>
        <end position="393"/>
    </location>
</feature>
<dbReference type="Gene3D" id="3.50.50.60">
    <property type="entry name" value="FAD/NAD(P)-binding domain"/>
    <property type="match status" value="2"/>
</dbReference>
<dbReference type="STRING" id="1424294.Gferi_10545"/>
<dbReference type="RefSeq" id="WP_069976233.1">
    <property type="nucleotide sequence ID" value="NZ_CP017269.1"/>
</dbReference>
<keyword evidence="4" id="KW-1185">Reference proteome</keyword>
<dbReference type="InterPro" id="IPR036188">
    <property type="entry name" value="FAD/NAD-bd_sf"/>
</dbReference>
<dbReference type="SUPFAM" id="SSF51971">
    <property type="entry name" value="Nucleotide-binding domain"/>
    <property type="match status" value="2"/>
</dbReference>
<evidence type="ECO:0000259" key="1">
    <source>
        <dbReference type="Pfam" id="PF07992"/>
    </source>
</evidence>